<evidence type="ECO:0000313" key="4">
    <source>
        <dbReference type="Proteomes" id="UP000799429"/>
    </source>
</evidence>
<dbReference type="Pfam" id="PF00172">
    <property type="entry name" value="Zn_clus"/>
    <property type="match status" value="1"/>
</dbReference>
<dbReference type="PANTHER" id="PTHR47657:SF12">
    <property type="entry name" value="ZN(II)2CYS6 TRANSCRIPTION FACTOR (EUROFUNG)"/>
    <property type="match status" value="1"/>
</dbReference>
<accession>A0A9P4SIT9</accession>
<dbReference type="Proteomes" id="UP000799429">
    <property type="component" value="Unassembled WGS sequence"/>
</dbReference>
<dbReference type="CDD" id="cd00067">
    <property type="entry name" value="GAL4"/>
    <property type="match status" value="1"/>
</dbReference>
<proteinExistence type="predicted"/>
<dbReference type="PANTHER" id="PTHR47657">
    <property type="entry name" value="STEROL REGULATORY ELEMENT-BINDING PROTEIN ECM22"/>
    <property type="match status" value="1"/>
</dbReference>
<keyword evidence="4" id="KW-1185">Reference proteome</keyword>
<dbReference type="EMBL" id="MU006089">
    <property type="protein sequence ID" value="KAF2843736.1"/>
    <property type="molecule type" value="Genomic_DNA"/>
</dbReference>
<gene>
    <name evidence="3" type="ORF">M501DRAFT_925839</name>
</gene>
<dbReference type="PROSITE" id="PS00463">
    <property type="entry name" value="ZN2_CY6_FUNGAL_1"/>
    <property type="match status" value="1"/>
</dbReference>
<protein>
    <recommendedName>
        <fullName evidence="2">Zn(2)-C6 fungal-type domain-containing protein</fullName>
    </recommendedName>
</protein>
<evidence type="ECO:0000313" key="3">
    <source>
        <dbReference type="EMBL" id="KAF2843736.1"/>
    </source>
</evidence>
<organism evidence="3 4">
    <name type="scientific">Patellaria atrata CBS 101060</name>
    <dbReference type="NCBI Taxonomy" id="1346257"/>
    <lineage>
        <taxon>Eukaryota</taxon>
        <taxon>Fungi</taxon>
        <taxon>Dikarya</taxon>
        <taxon>Ascomycota</taxon>
        <taxon>Pezizomycotina</taxon>
        <taxon>Dothideomycetes</taxon>
        <taxon>Dothideomycetes incertae sedis</taxon>
        <taxon>Patellariales</taxon>
        <taxon>Patellariaceae</taxon>
        <taxon>Patellaria</taxon>
    </lineage>
</organism>
<dbReference type="SMART" id="SM00066">
    <property type="entry name" value="GAL4"/>
    <property type="match status" value="1"/>
</dbReference>
<sequence length="549" mass="61264">MAGPGGGPSRRSHTKSRKGCKTCKKRHIRCDETFPQCRNCTKHQVRCDYMDNPTAAAPDSPKGSQSANLLWTPEIERSIDRWQQTGEFPFPELVVYPQPHWQSYQKTDLRLIHNLASISNGMIRSKTSRLTIWTDCLPKFLSLAASHPFVMHALLAFSASHLSWVATSPETKQLGQQHGSVAFKGLQDAIASFSRANSDAALAASMLLSWQATDWRAWAPLMATTKTIITAMQQWRHESIFAKYVTEHAAIPTQNFTNVNSHPTTPETHREHQNTLQHVLEAIQRLKPYVSNQGQEGRWLEQLKSYVERLRSSNPPQTSMEQFNQLYPLRKWLFWVPISLLSSSRNDINVLIVLAHFYAVALALEPLFPDVGTAFCANVALTPLEEVINILDSSLQATAGFGQSNPASIMLMEFPRESAINFRSRKEWSVQQIQSIPAIPQAPYGLDSINIDFSSLPMQDYNYGPSLSPAFAPSPLQLTPSTNMVSGQRSPYLEVPYSTIDAFQVSAYSTPLTSPSIPALGYAQEEQMYGHGMAFGFSGGFVATPTIWT</sequence>
<dbReference type="InterPro" id="IPR052400">
    <property type="entry name" value="Zn2-C6_fungal_TF"/>
</dbReference>
<dbReference type="GO" id="GO:0000981">
    <property type="term" value="F:DNA-binding transcription factor activity, RNA polymerase II-specific"/>
    <property type="evidence" value="ECO:0007669"/>
    <property type="project" value="InterPro"/>
</dbReference>
<reference evidence="3" key="1">
    <citation type="journal article" date="2020" name="Stud. Mycol.">
        <title>101 Dothideomycetes genomes: a test case for predicting lifestyles and emergence of pathogens.</title>
        <authorList>
            <person name="Haridas S."/>
            <person name="Albert R."/>
            <person name="Binder M."/>
            <person name="Bloem J."/>
            <person name="Labutti K."/>
            <person name="Salamov A."/>
            <person name="Andreopoulos B."/>
            <person name="Baker S."/>
            <person name="Barry K."/>
            <person name="Bills G."/>
            <person name="Bluhm B."/>
            <person name="Cannon C."/>
            <person name="Castanera R."/>
            <person name="Culley D."/>
            <person name="Daum C."/>
            <person name="Ezra D."/>
            <person name="Gonzalez J."/>
            <person name="Henrissat B."/>
            <person name="Kuo A."/>
            <person name="Liang C."/>
            <person name="Lipzen A."/>
            <person name="Lutzoni F."/>
            <person name="Magnuson J."/>
            <person name="Mondo S."/>
            <person name="Nolan M."/>
            <person name="Ohm R."/>
            <person name="Pangilinan J."/>
            <person name="Park H.-J."/>
            <person name="Ramirez L."/>
            <person name="Alfaro M."/>
            <person name="Sun H."/>
            <person name="Tritt A."/>
            <person name="Yoshinaga Y."/>
            <person name="Zwiers L.-H."/>
            <person name="Turgeon B."/>
            <person name="Goodwin S."/>
            <person name="Spatafora J."/>
            <person name="Crous P."/>
            <person name="Grigoriev I."/>
        </authorList>
    </citation>
    <scope>NUCLEOTIDE SEQUENCE</scope>
    <source>
        <strain evidence="3">CBS 101060</strain>
    </source>
</reference>
<dbReference type="InterPro" id="IPR001138">
    <property type="entry name" value="Zn2Cys6_DnaBD"/>
</dbReference>
<dbReference type="PROSITE" id="PS50048">
    <property type="entry name" value="ZN2_CY6_FUNGAL_2"/>
    <property type="match status" value="1"/>
</dbReference>
<comment type="caution">
    <text evidence="3">The sequence shown here is derived from an EMBL/GenBank/DDBJ whole genome shotgun (WGS) entry which is preliminary data.</text>
</comment>
<dbReference type="Gene3D" id="4.10.240.10">
    <property type="entry name" value="Zn(2)-C6 fungal-type DNA-binding domain"/>
    <property type="match status" value="1"/>
</dbReference>
<dbReference type="OrthoDB" id="1924260at2759"/>
<evidence type="ECO:0000256" key="1">
    <source>
        <dbReference type="ARBA" id="ARBA00023242"/>
    </source>
</evidence>
<dbReference type="AlphaFoldDB" id="A0A9P4SIT9"/>
<dbReference type="SUPFAM" id="SSF57701">
    <property type="entry name" value="Zn2/Cys6 DNA-binding domain"/>
    <property type="match status" value="1"/>
</dbReference>
<keyword evidence="1" id="KW-0539">Nucleus</keyword>
<name>A0A9P4SIT9_9PEZI</name>
<feature type="domain" description="Zn(2)-C6 fungal-type" evidence="2">
    <location>
        <begin position="19"/>
        <end position="49"/>
    </location>
</feature>
<dbReference type="GO" id="GO:0008270">
    <property type="term" value="F:zinc ion binding"/>
    <property type="evidence" value="ECO:0007669"/>
    <property type="project" value="InterPro"/>
</dbReference>
<evidence type="ECO:0000259" key="2">
    <source>
        <dbReference type="PROSITE" id="PS50048"/>
    </source>
</evidence>
<dbReference type="InterPro" id="IPR036864">
    <property type="entry name" value="Zn2-C6_fun-type_DNA-bd_sf"/>
</dbReference>